<dbReference type="Proteomes" id="UP000288859">
    <property type="component" value="Unassembled WGS sequence"/>
</dbReference>
<dbReference type="AlphaFoldDB" id="A0A438NJX0"/>
<organism evidence="8 9">
    <name type="scientific">Exophiala mesophila</name>
    <name type="common">Black yeast-like fungus</name>
    <dbReference type="NCBI Taxonomy" id="212818"/>
    <lineage>
        <taxon>Eukaryota</taxon>
        <taxon>Fungi</taxon>
        <taxon>Dikarya</taxon>
        <taxon>Ascomycota</taxon>
        <taxon>Pezizomycotina</taxon>
        <taxon>Eurotiomycetes</taxon>
        <taxon>Chaetothyriomycetidae</taxon>
        <taxon>Chaetothyriales</taxon>
        <taxon>Herpotrichiellaceae</taxon>
        <taxon>Exophiala</taxon>
    </lineage>
</organism>
<evidence type="ECO:0000256" key="6">
    <source>
        <dbReference type="RuleBase" id="RU000461"/>
    </source>
</evidence>
<keyword evidence="3 6" id="KW-0560">Oxidoreductase</keyword>
<reference evidence="8 9" key="1">
    <citation type="submission" date="2017-03" db="EMBL/GenBank/DDBJ databases">
        <title>Genomes of endolithic fungi from Antarctica.</title>
        <authorList>
            <person name="Coleine C."/>
            <person name="Masonjones S."/>
            <person name="Stajich J.E."/>
        </authorList>
    </citation>
    <scope>NUCLEOTIDE SEQUENCE [LARGE SCALE GENOMIC DNA]</scope>
    <source>
        <strain evidence="8 9">CCFEE 6314</strain>
    </source>
</reference>
<dbReference type="EMBL" id="NAJM01000001">
    <property type="protein sequence ID" value="RVX76012.1"/>
    <property type="molecule type" value="Genomic_DNA"/>
</dbReference>
<keyword evidence="5 6" id="KW-0349">Heme</keyword>
<protein>
    <submittedName>
        <fullName evidence="8">Uncharacterized protein</fullName>
    </submittedName>
</protein>
<dbReference type="PRINTS" id="PR00385">
    <property type="entry name" value="P450"/>
</dbReference>
<dbReference type="Pfam" id="PF00067">
    <property type="entry name" value="p450"/>
    <property type="match status" value="1"/>
</dbReference>
<dbReference type="OrthoDB" id="1470350at2759"/>
<evidence type="ECO:0000256" key="7">
    <source>
        <dbReference type="SAM" id="Phobius"/>
    </source>
</evidence>
<feature type="binding site" description="axial binding residue" evidence="5">
    <location>
        <position position="448"/>
    </location>
    <ligand>
        <name>heme</name>
        <dbReference type="ChEBI" id="CHEBI:30413"/>
    </ligand>
    <ligandPart>
        <name>Fe</name>
        <dbReference type="ChEBI" id="CHEBI:18248"/>
    </ligandPart>
</feature>
<dbReference type="Gene3D" id="1.10.630.10">
    <property type="entry name" value="Cytochrome P450"/>
    <property type="match status" value="1"/>
</dbReference>
<dbReference type="GO" id="GO:0005506">
    <property type="term" value="F:iron ion binding"/>
    <property type="evidence" value="ECO:0007669"/>
    <property type="project" value="InterPro"/>
</dbReference>
<dbReference type="GO" id="GO:0004497">
    <property type="term" value="F:monooxygenase activity"/>
    <property type="evidence" value="ECO:0007669"/>
    <property type="project" value="UniProtKB-KW"/>
</dbReference>
<proteinExistence type="inferred from homology"/>
<sequence length="506" mass="57370">MTVLNFQGLNQLAPDKRYVALVLCASVLLYLAGRCVYLVYFHPLSNVPGPWQAKLTDWWQMYHAARLTKAAKIQEAHLKYGDVIRVGPSEVSVSNPGYMKAIYGHGVPVVKTEFYTGGTFTGNDNIFTMRIREQHAARRKLMSRNFAQGPLMELVPQFMKKAETLCRKLEEQGPGAVNVYPWLHRLGLEFIIMQTLGYDPKLTDNNEYHPHLRELEVFPENFAITAVFPFLKAHGVNVPIKSINRPFRIQAGWAKYCMAIVQEQRLKDSKDKSPWIRRMTESKDEYLGRPLEDIEVTEEIISTLFAGSGTTSSTIAFLIYAVCSDETVYNKLKTELRQSFPDWPGRSTDLPPIGELQKLPYLNAVINESLRRFPSIPGSMPRKVMVDNFKVGEITLPRNTVVSAQNYSVHMHEDYFPNADVFDPERFLIPDSKAKEGLNPFSEGPRGCVGRNLAVLELQIVTALFFRYFDAKVDSSMNPDDMIMKVIFSGSPIGEKVLLNLSKDLS</sequence>
<keyword evidence="7" id="KW-1133">Transmembrane helix</keyword>
<comment type="cofactor">
    <cofactor evidence="1 5">
        <name>heme</name>
        <dbReference type="ChEBI" id="CHEBI:30413"/>
    </cofactor>
</comment>
<feature type="transmembrane region" description="Helical" evidence="7">
    <location>
        <begin position="18"/>
        <end position="40"/>
    </location>
</feature>
<dbReference type="PRINTS" id="PR00463">
    <property type="entry name" value="EP450I"/>
</dbReference>
<dbReference type="SUPFAM" id="SSF48264">
    <property type="entry name" value="Cytochrome P450"/>
    <property type="match status" value="1"/>
</dbReference>
<dbReference type="GO" id="GO:0016705">
    <property type="term" value="F:oxidoreductase activity, acting on paired donors, with incorporation or reduction of molecular oxygen"/>
    <property type="evidence" value="ECO:0007669"/>
    <property type="project" value="InterPro"/>
</dbReference>
<gene>
    <name evidence="8" type="ORF">B0A52_00369</name>
</gene>
<dbReference type="InterPro" id="IPR050121">
    <property type="entry name" value="Cytochrome_P450_monoxygenase"/>
</dbReference>
<evidence type="ECO:0000256" key="1">
    <source>
        <dbReference type="ARBA" id="ARBA00001971"/>
    </source>
</evidence>
<dbReference type="PROSITE" id="PS00086">
    <property type="entry name" value="CYTOCHROME_P450"/>
    <property type="match status" value="1"/>
</dbReference>
<evidence type="ECO:0000256" key="5">
    <source>
        <dbReference type="PIRSR" id="PIRSR602401-1"/>
    </source>
</evidence>
<dbReference type="PANTHER" id="PTHR24305">
    <property type="entry name" value="CYTOCHROME P450"/>
    <property type="match status" value="1"/>
</dbReference>
<keyword evidence="7" id="KW-0472">Membrane</keyword>
<keyword evidence="7" id="KW-0812">Transmembrane</keyword>
<dbReference type="InterPro" id="IPR001128">
    <property type="entry name" value="Cyt_P450"/>
</dbReference>
<dbReference type="GO" id="GO:0020037">
    <property type="term" value="F:heme binding"/>
    <property type="evidence" value="ECO:0007669"/>
    <property type="project" value="InterPro"/>
</dbReference>
<keyword evidence="6" id="KW-0503">Monooxygenase</keyword>
<keyword evidence="4 5" id="KW-0408">Iron</keyword>
<comment type="caution">
    <text evidence="8">The sequence shown here is derived from an EMBL/GenBank/DDBJ whole genome shotgun (WGS) entry which is preliminary data.</text>
</comment>
<evidence type="ECO:0000256" key="4">
    <source>
        <dbReference type="ARBA" id="ARBA00023004"/>
    </source>
</evidence>
<dbReference type="VEuPathDB" id="FungiDB:PV10_01768"/>
<dbReference type="PANTHER" id="PTHR24305:SF164">
    <property type="entry name" value="P450, PUTATIVE (EUROFUNG)-RELATED"/>
    <property type="match status" value="1"/>
</dbReference>
<comment type="similarity">
    <text evidence="6">Belongs to the cytochrome P450 family.</text>
</comment>
<evidence type="ECO:0000313" key="8">
    <source>
        <dbReference type="EMBL" id="RVX76012.1"/>
    </source>
</evidence>
<accession>A0A438NJX0</accession>
<evidence type="ECO:0000256" key="3">
    <source>
        <dbReference type="ARBA" id="ARBA00023002"/>
    </source>
</evidence>
<evidence type="ECO:0000313" key="9">
    <source>
        <dbReference type="Proteomes" id="UP000288859"/>
    </source>
</evidence>
<evidence type="ECO:0000256" key="2">
    <source>
        <dbReference type="ARBA" id="ARBA00022723"/>
    </source>
</evidence>
<name>A0A438NJX0_EXOME</name>
<dbReference type="InterPro" id="IPR036396">
    <property type="entry name" value="Cyt_P450_sf"/>
</dbReference>
<dbReference type="InterPro" id="IPR002401">
    <property type="entry name" value="Cyt_P450_E_grp-I"/>
</dbReference>
<keyword evidence="2 5" id="KW-0479">Metal-binding</keyword>
<dbReference type="InterPro" id="IPR017972">
    <property type="entry name" value="Cyt_P450_CS"/>
</dbReference>